<reference evidence="2 3" key="1">
    <citation type="submission" date="2021-06" db="EMBL/GenBank/DDBJ databases">
        <authorList>
            <person name="Kallberg Y."/>
            <person name="Tangrot J."/>
            <person name="Rosling A."/>
        </authorList>
    </citation>
    <scope>NUCLEOTIDE SEQUENCE [LARGE SCALE GENOMIC DNA]</scope>
    <source>
        <strain evidence="2 3">120-4 pot B 10/14</strain>
    </source>
</reference>
<evidence type="ECO:0000313" key="3">
    <source>
        <dbReference type="Proteomes" id="UP000789901"/>
    </source>
</evidence>
<accession>A0ABN7UIU2</accession>
<sequence>MRQEQRSKKETVSSVRPMVIMPGPVTKLPVDHEPPNQNSHTPYWGDYEGFHDIGGNRSVRITSPKSSRMNHNEGLQRMNRLGNSGIKVIIKLSRYIR</sequence>
<feature type="compositionally biased region" description="Basic and acidic residues" evidence="1">
    <location>
        <begin position="1"/>
        <end position="11"/>
    </location>
</feature>
<gene>
    <name evidence="2" type="ORF">GMARGA_LOCUS6283</name>
</gene>
<organism evidence="2 3">
    <name type="scientific">Gigaspora margarita</name>
    <dbReference type="NCBI Taxonomy" id="4874"/>
    <lineage>
        <taxon>Eukaryota</taxon>
        <taxon>Fungi</taxon>
        <taxon>Fungi incertae sedis</taxon>
        <taxon>Mucoromycota</taxon>
        <taxon>Glomeromycotina</taxon>
        <taxon>Glomeromycetes</taxon>
        <taxon>Diversisporales</taxon>
        <taxon>Gigasporaceae</taxon>
        <taxon>Gigaspora</taxon>
    </lineage>
</organism>
<keyword evidence="3" id="KW-1185">Reference proteome</keyword>
<evidence type="ECO:0000313" key="2">
    <source>
        <dbReference type="EMBL" id="CAG8588299.1"/>
    </source>
</evidence>
<evidence type="ECO:0000256" key="1">
    <source>
        <dbReference type="SAM" id="MobiDB-lite"/>
    </source>
</evidence>
<dbReference type="EMBL" id="CAJVQB010002821">
    <property type="protein sequence ID" value="CAG8588299.1"/>
    <property type="molecule type" value="Genomic_DNA"/>
</dbReference>
<name>A0ABN7UIU2_GIGMA</name>
<proteinExistence type="predicted"/>
<dbReference type="Proteomes" id="UP000789901">
    <property type="component" value="Unassembled WGS sequence"/>
</dbReference>
<comment type="caution">
    <text evidence="2">The sequence shown here is derived from an EMBL/GenBank/DDBJ whole genome shotgun (WGS) entry which is preliminary data.</text>
</comment>
<feature type="region of interest" description="Disordered" evidence="1">
    <location>
        <begin position="1"/>
        <end position="41"/>
    </location>
</feature>
<protein>
    <submittedName>
        <fullName evidence="2">28889_t:CDS:1</fullName>
    </submittedName>
</protein>